<dbReference type="PANTHER" id="PTHR18952">
    <property type="entry name" value="CARBONIC ANHYDRASE"/>
    <property type="match status" value="1"/>
</dbReference>
<feature type="domain" description="Alpha-carbonic anhydrase" evidence="3">
    <location>
        <begin position="113"/>
        <end position="362"/>
    </location>
</feature>
<dbReference type="OrthoDB" id="429145at2759"/>
<dbReference type="PANTHER" id="PTHR18952:SF124">
    <property type="entry name" value="CARBONIC ANHYDRASE 7"/>
    <property type="match status" value="1"/>
</dbReference>
<accession>A0A8B8HHF1</accession>
<evidence type="ECO:0000256" key="1">
    <source>
        <dbReference type="ARBA" id="ARBA00010718"/>
    </source>
</evidence>
<organism evidence="4 5">
    <name type="scientific">Vanessa tameamea</name>
    <name type="common">Kamehameha butterfly</name>
    <dbReference type="NCBI Taxonomy" id="334116"/>
    <lineage>
        <taxon>Eukaryota</taxon>
        <taxon>Metazoa</taxon>
        <taxon>Ecdysozoa</taxon>
        <taxon>Arthropoda</taxon>
        <taxon>Hexapoda</taxon>
        <taxon>Insecta</taxon>
        <taxon>Pterygota</taxon>
        <taxon>Neoptera</taxon>
        <taxon>Endopterygota</taxon>
        <taxon>Lepidoptera</taxon>
        <taxon>Glossata</taxon>
        <taxon>Ditrysia</taxon>
        <taxon>Papilionoidea</taxon>
        <taxon>Nymphalidae</taxon>
        <taxon>Nymphalinae</taxon>
        <taxon>Vanessa</taxon>
    </lineage>
</organism>
<reference evidence="5" key="1">
    <citation type="submission" date="2025-08" db="UniProtKB">
        <authorList>
            <consortium name="RefSeq"/>
        </authorList>
    </citation>
    <scope>IDENTIFICATION</scope>
    <source>
        <tissue evidence="5">Whole body</tissue>
    </source>
</reference>
<evidence type="ECO:0000313" key="5">
    <source>
        <dbReference type="RefSeq" id="XP_026484252.2"/>
    </source>
</evidence>
<dbReference type="PROSITE" id="PS51144">
    <property type="entry name" value="ALPHA_CA_2"/>
    <property type="match status" value="1"/>
</dbReference>
<dbReference type="OMA" id="GLQFPME"/>
<dbReference type="GO" id="GO:0005737">
    <property type="term" value="C:cytoplasm"/>
    <property type="evidence" value="ECO:0007669"/>
    <property type="project" value="TreeGrafter"/>
</dbReference>
<feature type="chain" id="PRO_5046410415" evidence="2">
    <location>
        <begin position="22"/>
        <end position="362"/>
    </location>
</feature>
<protein>
    <submittedName>
        <fullName evidence="5">Carbonic anhydrase 6-like isoform X1</fullName>
    </submittedName>
</protein>
<sequence>MLRIVIIKSLFVIFIVLSANARKVSTSGTQDQTTTRPNTLNDDADDIQRQLDNEARDKMVYGKPKTVWIFRLPTQFPLGTTKSLFRNSRKLKIFQNRAKPKTNLPDSSTLIPNDWCYKNQNEWYKKYPHCGGHSQSPVDLPAVRVLKVKGSRNLCFINYDVIPRHLTLNKSGQRVILYGEWEQERQPLVYGGAAHSRRYVFHSMILHWPSEHRIGGFQYPMESQVIHISAEFKSLDEALAASLRDPQAVLGIANLYKYKNYTQQGLAKLLNVAYKSRGINASVTPLYLSYFNPPLKQYACYQGSLTAPPCTESVLWMVRGTALSVTREDVEIANSLLDDDGARGSLVRQPQPLNDRKVFYFK</sequence>
<dbReference type="InterPro" id="IPR001148">
    <property type="entry name" value="CA_dom"/>
</dbReference>
<dbReference type="GO" id="GO:0004089">
    <property type="term" value="F:carbonate dehydratase activity"/>
    <property type="evidence" value="ECO:0007669"/>
    <property type="project" value="InterPro"/>
</dbReference>
<dbReference type="SMART" id="SM01057">
    <property type="entry name" value="Carb_anhydrase"/>
    <property type="match status" value="1"/>
</dbReference>
<gene>
    <name evidence="5" type="primary">LOC113392180</name>
</gene>
<dbReference type="Proteomes" id="UP001652626">
    <property type="component" value="Chromosome 7"/>
</dbReference>
<dbReference type="GO" id="GO:0008270">
    <property type="term" value="F:zinc ion binding"/>
    <property type="evidence" value="ECO:0007669"/>
    <property type="project" value="InterPro"/>
</dbReference>
<feature type="signal peptide" evidence="2">
    <location>
        <begin position="1"/>
        <end position="21"/>
    </location>
</feature>
<dbReference type="SUPFAM" id="SSF51069">
    <property type="entry name" value="Carbonic anhydrase"/>
    <property type="match status" value="1"/>
</dbReference>
<dbReference type="InterPro" id="IPR036398">
    <property type="entry name" value="CA_dom_sf"/>
</dbReference>
<evidence type="ECO:0000259" key="3">
    <source>
        <dbReference type="PROSITE" id="PS51144"/>
    </source>
</evidence>
<dbReference type="Pfam" id="PF00194">
    <property type="entry name" value="Carb_anhydrase"/>
    <property type="match status" value="1"/>
</dbReference>
<dbReference type="AlphaFoldDB" id="A0A8B8HHF1"/>
<evidence type="ECO:0000313" key="4">
    <source>
        <dbReference type="Proteomes" id="UP001652626"/>
    </source>
</evidence>
<keyword evidence="4" id="KW-1185">Reference proteome</keyword>
<dbReference type="Gene3D" id="3.10.200.10">
    <property type="entry name" value="Alpha carbonic anhydrase"/>
    <property type="match status" value="1"/>
</dbReference>
<dbReference type="RefSeq" id="XP_026484252.2">
    <property type="nucleotide sequence ID" value="XM_026628467.2"/>
</dbReference>
<keyword evidence="2" id="KW-0732">Signal</keyword>
<name>A0A8B8HHF1_VANTA</name>
<comment type="similarity">
    <text evidence="1">Belongs to the alpha-carbonic anhydrase family.</text>
</comment>
<evidence type="ECO:0000256" key="2">
    <source>
        <dbReference type="SAM" id="SignalP"/>
    </source>
</evidence>
<proteinExistence type="inferred from homology"/>
<dbReference type="InterPro" id="IPR023561">
    <property type="entry name" value="Carbonic_anhydrase_a-class"/>
</dbReference>
<dbReference type="GeneID" id="113392180"/>